<accession>A0ABR0DJ49</accession>
<dbReference type="InterPro" id="IPR029044">
    <property type="entry name" value="Nucleotide-diphossugar_trans"/>
</dbReference>
<keyword evidence="2" id="KW-0328">Glycosyltransferase</keyword>
<dbReference type="SUPFAM" id="SSF53448">
    <property type="entry name" value="Nucleotide-diphospho-sugar transferases"/>
    <property type="match status" value="1"/>
</dbReference>
<evidence type="ECO:0000256" key="5">
    <source>
        <dbReference type="ARBA" id="ARBA00022989"/>
    </source>
</evidence>
<evidence type="ECO:0000256" key="4">
    <source>
        <dbReference type="ARBA" id="ARBA00022692"/>
    </source>
</evidence>
<dbReference type="EMBL" id="JAYDYQ010001088">
    <property type="protein sequence ID" value="KAK4489217.1"/>
    <property type="molecule type" value="Genomic_DNA"/>
</dbReference>
<gene>
    <name evidence="9" type="ORF">RD792_005012</name>
</gene>
<dbReference type="Pfam" id="PF03552">
    <property type="entry name" value="Cellulose_synt"/>
    <property type="match status" value="3"/>
</dbReference>
<feature type="transmembrane region" description="Helical" evidence="8">
    <location>
        <begin position="600"/>
        <end position="622"/>
    </location>
</feature>
<keyword evidence="4 8" id="KW-0812">Transmembrane</keyword>
<keyword evidence="6 8" id="KW-0472">Membrane</keyword>
<comment type="subcellular location">
    <subcellularLocation>
        <location evidence="1">Endomembrane system</location>
        <topology evidence="1">Multi-pass membrane protein</topology>
    </subcellularLocation>
</comment>
<keyword evidence="3" id="KW-0808">Transferase</keyword>
<evidence type="ECO:0000256" key="2">
    <source>
        <dbReference type="ARBA" id="ARBA00022676"/>
    </source>
</evidence>
<evidence type="ECO:0000256" key="3">
    <source>
        <dbReference type="ARBA" id="ARBA00022679"/>
    </source>
</evidence>
<keyword evidence="5 8" id="KW-1133">Transmembrane helix</keyword>
<sequence length="625" mass="71126">MAVTTLPAHGPEAFLMNPVVKKPFPENLKKVMDRSDFPGLDVFICTADPLKEPPMRVATTALSVMAYDYPGDKLSVYVSDDGGSELTLFALMEAVKFGKVWLPFCKENMIMERCPDAYFTRICSSDSEIHENVKVLSQTSKDEDVSGFPMPNLIYVCREKSRAVPHQFKAGALNTLLRVSSMMTNGPIILTLDCDMISNDPSTPHKMLCYFMDNSIKPKLGYVQFPVRLFGLNRADIYGSEFKRMYHINPMGLNGLLGPDYFGTGTFFNRRVFYGGPLSFIGPEIPELSPNYVVNKPINDKAILELAHQVARCEYEKYKSKWGSKIGFRYGSLVEDFFTGFQLHCEGWKSIYCSPERPAFLSEMPIALNDVVTQTKRWSVGLLEVVMSKYNPLIFGTRFIGPLMAHCYSYYAFGPIWSFPIVVYSFLPQITMLNNISIFPKVSDPWFYLYIFLFLGAYGQDCIEFMLSKGTILRWWSDQRMWLVRGVSSDLFGCLEYISNHVGIVPRGFNVTNKVIDNEQSKRYYEGKFEFGVFSPMFVPLSTAALLNLTAFVWGFLQVFFMGKEFKGLFGVQMFVSCFGVVNCWPVYEAMILRSDNGRMPYKVTFVSVFLAWGLFATISFMSKM</sequence>
<evidence type="ECO:0008006" key="11">
    <source>
        <dbReference type="Google" id="ProtNLM"/>
    </source>
</evidence>
<name>A0ABR0DJ49_9LAMI</name>
<dbReference type="PANTHER" id="PTHR13301">
    <property type="entry name" value="X-BOX TRANSCRIPTION FACTOR-RELATED"/>
    <property type="match status" value="1"/>
</dbReference>
<proteinExistence type="predicted"/>
<feature type="transmembrane region" description="Helical" evidence="8">
    <location>
        <begin position="447"/>
        <end position="467"/>
    </location>
</feature>
<evidence type="ECO:0000256" key="6">
    <source>
        <dbReference type="ARBA" id="ARBA00023136"/>
    </source>
</evidence>
<evidence type="ECO:0000313" key="9">
    <source>
        <dbReference type="EMBL" id="KAK4489217.1"/>
    </source>
</evidence>
<dbReference type="InterPro" id="IPR005150">
    <property type="entry name" value="Cellulose_synth"/>
</dbReference>
<evidence type="ECO:0000256" key="1">
    <source>
        <dbReference type="ARBA" id="ARBA00004127"/>
    </source>
</evidence>
<feature type="transmembrane region" description="Helical" evidence="8">
    <location>
        <begin position="537"/>
        <end position="557"/>
    </location>
</feature>
<evidence type="ECO:0000256" key="7">
    <source>
        <dbReference type="ARBA" id="ARBA00023316"/>
    </source>
</evidence>
<feature type="transmembrane region" description="Helical" evidence="8">
    <location>
        <begin position="569"/>
        <end position="588"/>
    </location>
</feature>
<organism evidence="9 10">
    <name type="scientific">Penstemon davidsonii</name>
    <dbReference type="NCBI Taxonomy" id="160366"/>
    <lineage>
        <taxon>Eukaryota</taxon>
        <taxon>Viridiplantae</taxon>
        <taxon>Streptophyta</taxon>
        <taxon>Embryophyta</taxon>
        <taxon>Tracheophyta</taxon>
        <taxon>Spermatophyta</taxon>
        <taxon>Magnoliopsida</taxon>
        <taxon>eudicotyledons</taxon>
        <taxon>Gunneridae</taxon>
        <taxon>Pentapetalae</taxon>
        <taxon>asterids</taxon>
        <taxon>lamiids</taxon>
        <taxon>Lamiales</taxon>
        <taxon>Plantaginaceae</taxon>
        <taxon>Cheloneae</taxon>
        <taxon>Penstemon</taxon>
    </lineage>
</organism>
<keyword evidence="10" id="KW-1185">Reference proteome</keyword>
<dbReference type="Proteomes" id="UP001291926">
    <property type="component" value="Unassembled WGS sequence"/>
</dbReference>
<evidence type="ECO:0000313" key="10">
    <source>
        <dbReference type="Proteomes" id="UP001291926"/>
    </source>
</evidence>
<protein>
    <recommendedName>
        <fullName evidence="11">Cellulose synthase-like protein G3</fullName>
    </recommendedName>
</protein>
<keyword evidence="7" id="KW-0961">Cell wall biogenesis/degradation</keyword>
<comment type="caution">
    <text evidence="9">The sequence shown here is derived from an EMBL/GenBank/DDBJ whole genome shotgun (WGS) entry which is preliminary data.</text>
</comment>
<dbReference type="Gene3D" id="3.90.550.10">
    <property type="entry name" value="Spore Coat Polysaccharide Biosynthesis Protein SpsA, Chain A"/>
    <property type="match status" value="1"/>
</dbReference>
<evidence type="ECO:0000256" key="8">
    <source>
        <dbReference type="SAM" id="Phobius"/>
    </source>
</evidence>
<feature type="transmembrane region" description="Helical" evidence="8">
    <location>
        <begin position="408"/>
        <end position="427"/>
    </location>
</feature>
<reference evidence="9 10" key="1">
    <citation type="journal article" date="2023" name="bioRxiv">
        <title>Genome report: Whole genome sequence and annotation of Penstemon davidsonii.</title>
        <authorList>
            <person name="Ostevik K.L."/>
            <person name="Alabady M."/>
            <person name="Zhang M."/>
            <person name="Rausher M.D."/>
        </authorList>
    </citation>
    <scope>NUCLEOTIDE SEQUENCE [LARGE SCALE GENOMIC DNA]</scope>
    <source>
        <strain evidence="9">DNT005</strain>
        <tissue evidence="9">Whole leaf</tissue>
    </source>
</reference>